<dbReference type="VEuPathDB" id="FungiDB:GGTG_02755"/>
<dbReference type="GeneID" id="20343213"/>
<evidence type="ECO:0000313" key="3">
    <source>
        <dbReference type="Proteomes" id="UP000006039"/>
    </source>
</evidence>
<proteinExistence type="predicted"/>
<keyword evidence="3" id="KW-1185">Reference proteome</keyword>
<evidence type="ECO:0000313" key="1">
    <source>
        <dbReference type="EMBL" id="EJT77651.1"/>
    </source>
</evidence>
<reference evidence="3" key="1">
    <citation type="submission" date="2010-07" db="EMBL/GenBank/DDBJ databases">
        <title>The genome sequence of Gaeumannomyces graminis var. tritici strain R3-111a-1.</title>
        <authorList>
            <consortium name="The Broad Institute Genome Sequencing Platform"/>
            <person name="Ma L.-J."/>
            <person name="Dead R."/>
            <person name="Young S."/>
            <person name="Zeng Q."/>
            <person name="Koehrsen M."/>
            <person name="Alvarado L."/>
            <person name="Berlin A."/>
            <person name="Chapman S.B."/>
            <person name="Chen Z."/>
            <person name="Freedman E."/>
            <person name="Gellesch M."/>
            <person name="Goldberg J."/>
            <person name="Griggs A."/>
            <person name="Gujja S."/>
            <person name="Heilman E.R."/>
            <person name="Heiman D."/>
            <person name="Hepburn T."/>
            <person name="Howarth C."/>
            <person name="Jen D."/>
            <person name="Larson L."/>
            <person name="Mehta T."/>
            <person name="Neiman D."/>
            <person name="Pearson M."/>
            <person name="Roberts A."/>
            <person name="Saif S."/>
            <person name="Shea T."/>
            <person name="Shenoy N."/>
            <person name="Sisk P."/>
            <person name="Stolte C."/>
            <person name="Sykes S."/>
            <person name="Walk T."/>
            <person name="White J."/>
            <person name="Yandava C."/>
            <person name="Haas B."/>
            <person name="Nusbaum C."/>
            <person name="Birren B."/>
        </authorList>
    </citation>
    <scope>NUCLEOTIDE SEQUENCE [LARGE SCALE GENOMIC DNA]</scope>
    <source>
        <strain evidence="3">R3-111a-1</strain>
    </source>
</reference>
<gene>
    <name evidence="2" type="primary">20343213</name>
    <name evidence="1" type="ORF">GGTG_02755</name>
</gene>
<sequence length="83" mass="9341">MRSLAAAPPSVRVRDASNVVQQLSSDPLARKVQRGVPARDRWSLFVFALWACAPSISTIIPRIERLQPTPDNLESHPKRHPNY</sequence>
<dbReference type="HOGENOM" id="CLU_2542698_0_0_1"/>
<organism evidence="1">
    <name type="scientific">Gaeumannomyces tritici (strain R3-111a-1)</name>
    <name type="common">Wheat and barley take-all root rot fungus</name>
    <name type="synonym">Gaeumannomyces graminis var. tritici</name>
    <dbReference type="NCBI Taxonomy" id="644352"/>
    <lineage>
        <taxon>Eukaryota</taxon>
        <taxon>Fungi</taxon>
        <taxon>Dikarya</taxon>
        <taxon>Ascomycota</taxon>
        <taxon>Pezizomycotina</taxon>
        <taxon>Sordariomycetes</taxon>
        <taxon>Sordariomycetidae</taxon>
        <taxon>Magnaporthales</taxon>
        <taxon>Magnaporthaceae</taxon>
        <taxon>Gaeumannomyces</taxon>
    </lineage>
</organism>
<name>J3NN99_GAET3</name>
<protein>
    <submittedName>
        <fullName evidence="1 2">Uncharacterized protein</fullName>
    </submittedName>
</protein>
<accession>J3NN99</accession>
<dbReference type="Proteomes" id="UP000006039">
    <property type="component" value="Unassembled WGS sequence"/>
</dbReference>
<reference evidence="2" key="4">
    <citation type="journal article" date="2015" name="G3 (Bethesda)">
        <title>Genome sequences of three phytopathogenic species of the Magnaporthaceae family of fungi.</title>
        <authorList>
            <person name="Okagaki L.H."/>
            <person name="Nunes C.C."/>
            <person name="Sailsbery J."/>
            <person name="Clay B."/>
            <person name="Brown D."/>
            <person name="John T."/>
            <person name="Oh Y."/>
            <person name="Young N."/>
            <person name="Fitzgerald M."/>
            <person name="Haas B.J."/>
            <person name="Zeng Q."/>
            <person name="Young S."/>
            <person name="Adiconis X."/>
            <person name="Fan L."/>
            <person name="Levin J.Z."/>
            <person name="Mitchell T.K."/>
            <person name="Okubara P.A."/>
            <person name="Farman M.L."/>
            <person name="Kohn L.M."/>
            <person name="Birren B."/>
            <person name="Ma L.-J."/>
            <person name="Dean R.A."/>
        </authorList>
    </citation>
    <scope>NUCLEOTIDE SEQUENCE</scope>
    <source>
        <strain evidence="2">R3-111a-1</strain>
    </source>
</reference>
<dbReference type="EnsemblFungi" id="EJT77651">
    <property type="protein sequence ID" value="EJT77651"/>
    <property type="gene ID" value="GGTG_02755"/>
</dbReference>
<reference evidence="1" key="3">
    <citation type="submission" date="2010-09" db="EMBL/GenBank/DDBJ databases">
        <title>Annotation of Gaeumannomyces graminis var. tritici R3-111a-1.</title>
        <authorList>
            <consortium name="The Broad Institute Genome Sequencing Platform"/>
            <person name="Ma L.-J."/>
            <person name="Dead R."/>
            <person name="Young S.K."/>
            <person name="Zeng Q."/>
            <person name="Gargeya S."/>
            <person name="Fitzgerald M."/>
            <person name="Haas B."/>
            <person name="Abouelleil A."/>
            <person name="Alvarado L."/>
            <person name="Arachchi H.M."/>
            <person name="Berlin A."/>
            <person name="Brown A."/>
            <person name="Chapman S.B."/>
            <person name="Chen Z."/>
            <person name="Dunbar C."/>
            <person name="Freedman E."/>
            <person name="Gearin G."/>
            <person name="Gellesch M."/>
            <person name="Goldberg J."/>
            <person name="Griggs A."/>
            <person name="Gujja S."/>
            <person name="Heiman D."/>
            <person name="Howarth C."/>
            <person name="Larson L."/>
            <person name="Lui A."/>
            <person name="MacDonald P.J.P."/>
            <person name="Mehta T."/>
            <person name="Montmayeur A."/>
            <person name="Murphy C."/>
            <person name="Neiman D."/>
            <person name="Pearson M."/>
            <person name="Priest M."/>
            <person name="Roberts A."/>
            <person name="Saif S."/>
            <person name="Shea T."/>
            <person name="Shenoy N."/>
            <person name="Sisk P."/>
            <person name="Stolte C."/>
            <person name="Sykes S."/>
            <person name="Yandava C."/>
            <person name="Wortman J."/>
            <person name="Nusbaum C."/>
            <person name="Birren B."/>
        </authorList>
    </citation>
    <scope>NUCLEOTIDE SEQUENCE</scope>
    <source>
        <strain evidence="1">R3-111a-1</strain>
    </source>
</reference>
<evidence type="ECO:0000313" key="2">
    <source>
        <dbReference type="EnsemblFungi" id="EJT77651"/>
    </source>
</evidence>
<dbReference type="RefSeq" id="XP_009218796.1">
    <property type="nucleotide sequence ID" value="XM_009220532.1"/>
</dbReference>
<dbReference type="AlphaFoldDB" id="J3NN99"/>
<reference evidence="1" key="2">
    <citation type="submission" date="2010-07" db="EMBL/GenBank/DDBJ databases">
        <authorList>
            <consortium name="The Broad Institute Genome Sequencing Platform"/>
            <consortium name="Broad Institute Genome Sequencing Center for Infectious Disease"/>
            <person name="Ma L.-J."/>
            <person name="Dead R."/>
            <person name="Young S."/>
            <person name="Zeng Q."/>
            <person name="Koehrsen M."/>
            <person name="Alvarado L."/>
            <person name="Berlin A."/>
            <person name="Chapman S.B."/>
            <person name="Chen Z."/>
            <person name="Freedman E."/>
            <person name="Gellesch M."/>
            <person name="Goldberg J."/>
            <person name="Griggs A."/>
            <person name="Gujja S."/>
            <person name="Heilman E.R."/>
            <person name="Heiman D."/>
            <person name="Hepburn T."/>
            <person name="Howarth C."/>
            <person name="Jen D."/>
            <person name="Larson L."/>
            <person name="Mehta T."/>
            <person name="Neiman D."/>
            <person name="Pearson M."/>
            <person name="Roberts A."/>
            <person name="Saif S."/>
            <person name="Shea T."/>
            <person name="Shenoy N."/>
            <person name="Sisk P."/>
            <person name="Stolte C."/>
            <person name="Sykes S."/>
            <person name="Walk T."/>
            <person name="White J."/>
            <person name="Yandava C."/>
            <person name="Haas B."/>
            <person name="Nusbaum C."/>
            <person name="Birren B."/>
        </authorList>
    </citation>
    <scope>NUCLEOTIDE SEQUENCE</scope>
    <source>
        <strain evidence="1">R3-111a-1</strain>
    </source>
</reference>
<reference evidence="2" key="5">
    <citation type="submission" date="2018-04" db="UniProtKB">
        <authorList>
            <consortium name="EnsemblFungi"/>
        </authorList>
    </citation>
    <scope>IDENTIFICATION</scope>
    <source>
        <strain evidence="2">R3-111a-1</strain>
    </source>
</reference>
<dbReference type="EMBL" id="GL385396">
    <property type="protein sequence ID" value="EJT77651.1"/>
    <property type="molecule type" value="Genomic_DNA"/>
</dbReference>